<dbReference type="InterPro" id="IPR016181">
    <property type="entry name" value="Acyl_CoA_acyltransferase"/>
</dbReference>
<evidence type="ECO:0000313" key="5">
    <source>
        <dbReference type="Proteomes" id="UP001306950"/>
    </source>
</evidence>
<evidence type="ECO:0000256" key="2">
    <source>
        <dbReference type="ARBA" id="ARBA00023315"/>
    </source>
</evidence>
<sequence>MISVKPIRYEDLSELCLLYNELMNSTTNYDKLVETYRKIGENDDYILLGAYNDDGLAGSLMGIVCEDLVGECKPFMVIENVIVSPKARRQGVATQLMLEIEDVARKRDCGYIIFVSGGQRKEAHRLYEKLGYKDESVEGFRKHLH</sequence>
<keyword evidence="5" id="KW-1185">Reference proteome</keyword>
<feature type="domain" description="N-acetyltransferase" evidence="3">
    <location>
        <begin position="2"/>
        <end position="145"/>
    </location>
</feature>
<dbReference type="PANTHER" id="PTHR43420:SF12">
    <property type="entry name" value="N-ACETYLTRANSFERASE DOMAIN-CONTAINING PROTEIN"/>
    <property type="match status" value="1"/>
</dbReference>
<dbReference type="CDD" id="cd04301">
    <property type="entry name" value="NAT_SF"/>
    <property type="match status" value="1"/>
</dbReference>
<keyword evidence="1" id="KW-0808">Transferase</keyword>
<evidence type="ECO:0000313" key="4">
    <source>
        <dbReference type="EMBL" id="MEF2965339.1"/>
    </source>
</evidence>
<reference evidence="4 5" key="1">
    <citation type="submission" date="2024-02" db="EMBL/GenBank/DDBJ databases">
        <title>A nitrogen-fixing paenibacillus bacterium.</title>
        <authorList>
            <person name="Zhang W.L."/>
            <person name="Chen S.F."/>
        </authorList>
    </citation>
    <scope>NUCLEOTIDE SEQUENCE [LARGE SCALE GENOMIC DNA]</scope>
    <source>
        <strain evidence="4 5">M1</strain>
    </source>
</reference>
<name>A0ABU7VR11_9BACL</name>
<accession>A0ABU7VR11</accession>
<proteinExistence type="predicted"/>
<comment type="caution">
    <text evidence="4">The sequence shown here is derived from an EMBL/GenBank/DDBJ whole genome shotgun (WGS) entry which is preliminary data.</text>
</comment>
<dbReference type="RefSeq" id="WP_331845573.1">
    <property type="nucleotide sequence ID" value="NZ_JAZHPZ010000002.1"/>
</dbReference>
<dbReference type="InterPro" id="IPR050680">
    <property type="entry name" value="YpeA/RimI_acetyltransf"/>
</dbReference>
<dbReference type="EMBL" id="JAZHPZ010000002">
    <property type="protein sequence ID" value="MEF2965339.1"/>
    <property type="molecule type" value="Genomic_DNA"/>
</dbReference>
<gene>
    <name evidence="4" type="ORF">V3851_05790</name>
</gene>
<evidence type="ECO:0000256" key="1">
    <source>
        <dbReference type="ARBA" id="ARBA00022679"/>
    </source>
</evidence>
<protein>
    <submittedName>
        <fullName evidence="4">GNAT family N-acetyltransferase</fullName>
    </submittedName>
</protein>
<organism evidence="4 5">
    <name type="scientific">Paenibacillus haidiansis</name>
    <dbReference type="NCBI Taxonomy" id="1574488"/>
    <lineage>
        <taxon>Bacteria</taxon>
        <taxon>Bacillati</taxon>
        <taxon>Bacillota</taxon>
        <taxon>Bacilli</taxon>
        <taxon>Bacillales</taxon>
        <taxon>Paenibacillaceae</taxon>
        <taxon>Paenibacillus</taxon>
    </lineage>
</organism>
<dbReference type="PANTHER" id="PTHR43420">
    <property type="entry name" value="ACETYLTRANSFERASE"/>
    <property type="match status" value="1"/>
</dbReference>
<dbReference type="SUPFAM" id="SSF55729">
    <property type="entry name" value="Acyl-CoA N-acyltransferases (Nat)"/>
    <property type="match status" value="1"/>
</dbReference>
<keyword evidence="2" id="KW-0012">Acyltransferase</keyword>
<dbReference type="Gene3D" id="3.40.630.30">
    <property type="match status" value="1"/>
</dbReference>
<evidence type="ECO:0000259" key="3">
    <source>
        <dbReference type="PROSITE" id="PS51186"/>
    </source>
</evidence>
<dbReference type="Pfam" id="PF00583">
    <property type="entry name" value="Acetyltransf_1"/>
    <property type="match status" value="1"/>
</dbReference>
<dbReference type="InterPro" id="IPR000182">
    <property type="entry name" value="GNAT_dom"/>
</dbReference>
<dbReference type="Proteomes" id="UP001306950">
    <property type="component" value="Unassembled WGS sequence"/>
</dbReference>
<dbReference type="PROSITE" id="PS51186">
    <property type="entry name" value="GNAT"/>
    <property type="match status" value="1"/>
</dbReference>